<keyword evidence="1" id="KW-0812">Transmembrane</keyword>
<gene>
    <name evidence="2" type="ORF">SAMN02745716_1153</name>
</gene>
<dbReference type="Proteomes" id="UP000222056">
    <property type="component" value="Unassembled WGS sequence"/>
</dbReference>
<evidence type="ECO:0000313" key="3">
    <source>
        <dbReference type="Proteomes" id="UP000222056"/>
    </source>
</evidence>
<keyword evidence="1" id="KW-1133">Transmembrane helix</keyword>
<dbReference type="EMBL" id="FNWJ01000001">
    <property type="protein sequence ID" value="SEH12625.1"/>
    <property type="molecule type" value="Genomic_DNA"/>
</dbReference>
<accession>A0A1H6FSA8</accession>
<organism evidence="2 3">
    <name type="scientific">Thermoleophilum album</name>
    <dbReference type="NCBI Taxonomy" id="29539"/>
    <lineage>
        <taxon>Bacteria</taxon>
        <taxon>Bacillati</taxon>
        <taxon>Actinomycetota</taxon>
        <taxon>Thermoleophilia</taxon>
        <taxon>Thermoleophilales</taxon>
        <taxon>Thermoleophilaceae</taxon>
        <taxon>Thermoleophilum</taxon>
    </lineage>
</organism>
<proteinExistence type="predicted"/>
<name>A0A1H6FSA8_THEAL</name>
<reference evidence="3" key="1">
    <citation type="submission" date="2016-10" db="EMBL/GenBank/DDBJ databases">
        <authorList>
            <person name="Varghese N."/>
            <person name="Submissions S."/>
        </authorList>
    </citation>
    <scope>NUCLEOTIDE SEQUENCE [LARGE SCALE GENOMIC DNA]</scope>
    <source>
        <strain evidence="3">ATCC 35263</strain>
    </source>
</reference>
<sequence>MKFLHIACHLLLQSRLWLLLLVVPILITIAGAAQTVRTRDSRFVEIAFLIGGVVGIVVPVRFYVGD</sequence>
<protein>
    <submittedName>
        <fullName evidence="2">Uncharacterized protein</fullName>
    </submittedName>
</protein>
<feature type="transmembrane region" description="Helical" evidence="1">
    <location>
        <begin position="42"/>
        <end position="64"/>
    </location>
</feature>
<keyword evidence="1" id="KW-0472">Membrane</keyword>
<dbReference type="AlphaFoldDB" id="A0A1H6FSA8"/>
<keyword evidence="3" id="KW-1185">Reference proteome</keyword>
<evidence type="ECO:0000313" key="2">
    <source>
        <dbReference type="EMBL" id="SEH12625.1"/>
    </source>
</evidence>
<evidence type="ECO:0000256" key="1">
    <source>
        <dbReference type="SAM" id="Phobius"/>
    </source>
</evidence>
<dbReference type="STRING" id="29539.SAMN02745716_1153"/>